<sequence length="341" mass="38593">METYENQIKYNDDGSVNVPFDRAAEWYISNANLLKNHRLKNQSRQITPKLVKAGILTVERVQEAIDYLTWKTKTGTVKSTNRIDDILVLTSLGRDLVSQIELELAKNQQCWYWVMYCSGDGGNCQRLCGSVGKCNENCENYNLRNNLKNGNDMHHCSVRVISECQLSWLLLENPLRITIQGTHHSIALSKRADHRTAKGIKAKLLTSLNGASEDVINNALASQRIICNNDKLQQFVARDDKKLKDDTGPWTQLDSLVNNILKSQSFILYYQIADINQPADSPDRYYQLTISDEFWLKNARNYSKICIGIDCKYDLNLDHAPVLSIVTENSAGCGLPVAFGK</sequence>
<accession>A0A015N4L1</accession>
<organism evidence="1 2">
    <name type="scientific">Rhizophagus irregularis (strain DAOM 197198w)</name>
    <name type="common">Glomus intraradices</name>
    <dbReference type="NCBI Taxonomy" id="1432141"/>
    <lineage>
        <taxon>Eukaryota</taxon>
        <taxon>Fungi</taxon>
        <taxon>Fungi incertae sedis</taxon>
        <taxon>Mucoromycota</taxon>
        <taxon>Glomeromycotina</taxon>
        <taxon>Glomeromycetes</taxon>
        <taxon>Glomerales</taxon>
        <taxon>Glomeraceae</taxon>
        <taxon>Rhizophagus</taxon>
    </lineage>
</organism>
<dbReference type="AlphaFoldDB" id="A0A015N4L1"/>
<gene>
    <name evidence="1" type="ORF">RirG_054620</name>
</gene>
<name>A0A015N4L1_RHIIW</name>
<protein>
    <submittedName>
        <fullName evidence="1">Uncharacterized protein</fullName>
    </submittedName>
</protein>
<dbReference type="Proteomes" id="UP000022910">
    <property type="component" value="Unassembled WGS sequence"/>
</dbReference>
<evidence type="ECO:0000313" key="1">
    <source>
        <dbReference type="EMBL" id="EXX74058.1"/>
    </source>
</evidence>
<comment type="caution">
    <text evidence="1">The sequence shown here is derived from an EMBL/GenBank/DDBJ whole genome shotgun (WGS) entry which is preliminary data.</text>
</comment>
<dbReference type="HOGENOM" id="CLU_814194_0_0_1"/>
<dbReference type="EMBL" id="JEMT01013286">
    <property type="protein sequence ID" value="EXX74058.1"/>
    <property type="molecule type" value="Genomic_DNA"/>
</dbReference>
<reference evidence="1 2" key="1">
    <citation type="submission" date="2014-02" db="EMBL/GenBank/DDBJ databases">
        <title>Single nucleus genome sequencing reveals high similarity among nuclei of an endomycorrhizal fungus.</title>
        <authorList>
            <person name="Lin K."/>
            <person name="Geurts R."/>
            <person name="Zhang Z."/>
            <person name="Limpens E."/>
            <person name="Saunders D.G."/>
            <person name="Mu D."/>
            <person name="Pang E."/>
            <person name="Cao H."/>
            <person name="Cha H."/>
            <person name="Lin T."/>
            <person name="Zhou Q."/>
            <person name="Shang Y."/>
            <person name="Li Y."/>
            <person name="Ivanov S."/>
            <person name="Sharma T."/>
            <person name="Velzen R.V."/>
            <person name="Ruijter N.D."/>
            <person name="Aanen D.K."/>
            <person name="Win J."/>
            <person name="Kamoun S."/>
            <person name="Bisseling T."/>
            <person name="Huang S."/>
        </authorList>
    </citation>
    <scope>NUCLEOTIDE SEQUENCE [LARGE SCALE GENOMIC DNA]</scope>
    <source>
        <strain evidence="2">DAOM197198w</strain>
    </source>
</reference>
<evidence type="ECO:0000313" key="2">
    <source>
        <dbReference type="Proteomes" id="UP000022910"/>
    </source>
</evidence>
<proteinExistence type="predicted"/>
<keyword evidence="2" id="KW-1185">Reference proteome</keyword>